<dbReference type="InterPro" id="IPR017853">
    <property type="entry name" value="GH"/>
</dbReference>
<reference evidence="4 5" key="1">
    <citation type="submission" date="2013-09" db="EMBL/GenBank/DDBJ databases">
        <title>Draft Genome Sequence of five Lactobacillus helveticus strains CIRM-BIA 101T, 103, 104, 951 and 953 isolated from milk product.</title>
        <authorList>
            <person name="Valence F."/>
            <person name="Chuat V."/>
            <person name="Ma L."/>
            <person name="Creno S."/>
            <person name="Falentin H."/>
            <person name="Lortal S."/>
            <person name="Bizet C."/>
            <person name="Clermont D."/>
            <person name="Loux V."/>
            <person name="Bouchier C."/>
            <person name="Cousin S."/>
        </authorList>
    </citation>
    <scope>NUCLEOTIDE SEQUENCE [LARGE SCALE GENOMIC DNA]</scope>
    <source>
        <strain evidence="4 5">CIRM-BIA 953</strain>
    </source>
</reference>
<dbReference type="GO" id="GO:0009253">
    <property type="term" value="P:peptidoglycan catabolic process"/>
    <property type="evidence" value="ECO:0007669"/>
    <property type="project" value="InterPro"/>
</dbReference>
<evidence type="ECO:0000256" key="3">
    <source>
        <dbReference type="ARBA" id="ARBA00023295"/>
    </source>
</evidence>
<dbReference type="GO" id="GO:0003796">
    <property type="term" value="F:lysozyme activity"/>
    <property type="evidence" value="ECO:0007669"/>
    <property type="project" value="InterPro"/>
</dbReference>
<dbReference type="GO" id="GO:0016998">
    <property type="term" value="P:cell wall macromolecule catabolic process"/>
    <property type="evidence" value="ECO:0007669"/>
    <property type="project" value="InterPro"/>
</dbReference>
<keyword evidence="2" id="KW-0378">Hydrolase</keyword>
<gene>
    <name evidence="4" type="ORF">LHCIRMBIA953_00548</name>
</gene>
<dbReference type="InterPro" id="IPR002053">
    <property type="entry name" value="Glyco_hydro_25"/>
</dbReference>
<dbReference type="Gene3D" id="3.20.20.80">
    <property type="entry name" value="Glycosidases"/>
    <property type="match status" value="1"/>
</dbReference>
<accession>U4QMW9</accession>
<evidence type="ECO:0000313" key="4">
    <source>
        <dbReference type="EMBL" id="CDI42795.1"/>
    </source>
</evidence>
<dbReference type="AlphaFoldDB" id="U4QMW9"/>
<dbReference type="InterPro" id="IPR018077">
    <property type="entry name" value="Glyco_hydro_fam25_subgr"/>
</dbReference>
<dbReference type="SUPFAM" id="SSF51445">
    <property type="entry name" value="(Trans)glycosidases"/>
    <property type="match status" value="1"/>
</dbReference>
<protein>
    <submittedName>
        <fullName evidence="4">Lysin</fullName>
    </submittedName>
</protein>
<organism evidence="4 5">
    <name type="scientific">Lactobacillus helveticus CIRM-BIA 953</name>
    <dbReference type="NCBI Taxonomy" id="1226335"/>
    <lineage>
        <taxon>Bacteria</taxon>
        <taxon>Bacillati</taxon>
        <taxon>Bacillota</taxon>
        <taxon>Bacilli</taxon>
        <taxon>Lactobacillales</taxon>
        <taxon>Lactobacillaceae</taxon>
        <taxon>Lactobacillus</taxon>
    </lineage>
</organism>
<dbReference type="Proteomes" id="UP000017243">
    <property type="component" value="Unassembled WGS sequence"/>
</dbReference>
<proteinExistence type="inferred from homology"/>
<dbReference type="EMBL" id="CBUH010000123">
    <property type="protein sequence ID" value="CDI42795.1"/>
    <property type="molecule type" value="Genomic_DNA"/>
</dbReference>
<sequence>MTSMGYHFATFSSNASLAKSEAKYAVSSAKALGLPKESYLACDYETGSGNIITNGKNVTAKAILAFMDEIKAAGYQPLLYASSSVLQNNINTPSIVKKYPNSLWVAAYAISGRVDKPNFKYFPSMDGVAIWQYTDNWKGMSTDGNVTILPLSISGSAVSQAPSNSNTKHTGTRMYKSYVYVYDGNGKRTGEVYKAYVSVTYYGGKTKLSNGKSAVKIGDNKYTSWQVIS</sequence>
<dbReference type="SMART" id="SM00641">
    <property type="entry name" value="Glyco_25"/>
    <property type="match status" value="1"/>
</dbReference>
<evidence type="ECO:0000256" key="1">
    <source>
        <dbReference type="ARBA" id="ARBA00010646"/>
    </source>
</evidence>
<comment type="caution">
    <text evidence="4">The sequence shown here is derived from an EMBL/GenBank/DDBJ whole genome shotgun (WGS) entry which is preliminary data.</text>
</comment>
<comment type="similarity">
    <text evidence="1">Belongs to the glycosyl hydrolase 25 family.</text>
</comment>
<evidence type="ECO:0000256" key="2">
    <source>
        <dbReference type="ARBA" id="ARBA00022801"/>
    </source>
</evidence>
<evidence type="ECO:0000313" key="5">
    <source>
        <dbReference type="Proteomes" id="UP000017243"/>
    </source>
</evidence>
<name>U4QMW9_LACHE</name>
<dbReference type="PROSITE" id="PS51904">
    <property type="entry name" value="GLYCOSYL_HYDROL_F25_2"/>
    <property type="match status" value="1"/>
</dbReference>
<keyword evidence="3" id="KW-0326">Glycosidase</keyword>
<dbReference type="Pfam" id="PF01183">
    <property type="entry name" value="Glyco_hydro_25"/>
    <property type="match status" value="1"/>
</dbReference>